<organism evidence="2 3">
    <name type="scientific">Jatropha curcas</name>
    <name type="common">Barbados nut</name>
    <dbReference type="NCBI Taxonomy" id="180498"/>
    <lineage>
        <taxon>Eukaryota</taxon>
        <taxon>Viridiplantae</taxon>
        <taxon>Streptophyta</taxon>
        <taxon>Embryophyta</taxon>
        <taxon>Tracheophyta</taxon>
        <taxon>Spermatophyta</taxon>
        <taxon>Magnoliopsida</taxon>
        <taxon>eudicotyledons</taxon>
        <taxon>Gunneridae</taxon>
        <taxon>Pentapetalae</taxon>
        <taxon>rosids</taxon>
        <taxon>fabids</taxon>
        <taxon>Malpighiales</taxon>
        <taxon>Euphorbiaceae</taxon>
        <taxon>Crotonoideae</taxon>
        <taxon>Jatropheae</taxon>
        <taxon>Jatropha</taxon>
    </lineage>
</organism>
<dbReference type="Proteomes" id="UP000027138">
    <property type="component" value="Unassembled WGS sequence"/>
</dbReference>
<keyword evidence="3" id="KW-1185">Reference proteome</keyword>
<name>A0A067LLY9_JATCU</name>
<protein>
    <submittedName>
        <fullName evidence="2">Uncharacterized protein</fullName>
    </submittedName>
</protein>
<reference evidence="2 3" key="1">
    <citation type="journal article" date="2014" name="PLoS ONE">
        <title>Global Analysis of Gene Expression Profiles in Physic Nut (Jatropha curcas L.) Seedlings Exposed to Salt Stress.</title>
        <authorList>
            <person name="Zhang L."/>
            <person name="Zhang C."/>
            <person name="Wu P."/>
            <person name="Chen Y."/>
            <person name="Li M."/>
            <person name="Jiang H."/>
            <person name="Wu G."/>
        </authorList>
    </citation>
    <scope>NUCLEOTIDE SEQUENCE [LARGE SCALE GENOMIC DNA]</scope>
    <source>
        <strain evidence="3">cv. GZQX0401</strain>
        <tissue evidence="2">Young leaves</tissue>
    </source>
</reference>
<accession>A0A067LLY9</accession>
<dbReference type="AlphaFoldDB" id="A0A067LLY9"/>
<evidence type="ECO:0000313" key="2">
    <source>
        <dbReference type="EMBL" id="KDP45790.1"/>
    </source>
</evidence>
<proteinExistence type="predicted"/>
<sequence length="125" mass="13576">MPPPAAVHGGRKVDLAQKIASPTVSKKATDHGGFTNLHQKSALTEGKGSHGGEETIDASPSCYNRRKQRGSPEILSRDLEIFQSRSSSILASILRTNTTNELLSSRGWRLRAWLPGSMAVGRRLQ</sequence>
<feature type="region of interest" description="Disordered" evidence="1">
    <location>
        <begin position="1"/>
        <end position="70"/>
    </location>
</feature>
<gene>
    <name evidence="2" type="ORF">JCGZ_17397</name>
</gene>
<dbReference type="EMBL" id="KK914227">
    <property type="protein sequence ID" value="KDP45790.1"/>
    <property type="molecule type" value="Genomic_DNA"/>
</dbReference>
<evidence type="ECO:0000313" key="3">
    <source>
        <dbReference type="Proteomes" id="UP000027138"/>
    </source>
</evidence>
<evidence type="ECO:0000256" key="1">
    <source>
        <dbReference type="SAM" id="MobiDB-lite"/>
    </source>
</evidence>